<sequence length="427" mass="41477">MSQLRTFRQYGALPRLLGWSFLVVGFLGRLPTSMVVLGVLTLVASATGSVGDAGLASASLALSTAVSGPVIGRWTDRRGQRVPLLILAPVNAAALAALVVAAGAGAPLAVLCVLCVAVGATTVPVGSLARVRWLALGGGPRQSGAALGYESMADEMVFVLGPALVGVAASLGTPELPVLIAAVLVLLFVTAFALHRSAAGTAREPAPVRGSSPGATRARGVAAPVPSVVTAHKAPSLGAVLKEVAPALAGMACVGMFFGASQTAVTAFATAAGTPGRAGLIYAVMGLGSAVMALAVVALPDVVGLRLRLMVCGAGIAAISAAMTAATSTAALAALVLAVGLLVGPALVTLFTAAGRIAPPGGTAVAMTAMGSANVVGVAAAAALAGHLADLYGAQAGFAVAAASGAALAVAAVAVRVPHRRLAPDQV</sequence>
<evidence type="ECO:0000259" key="6">
    <source>
        <dbReference type="PROSITE" id="PS50850"/>
    </source>
</evidence>
<feature type="transmembrane region" description="Helical" evidence="5">
    <location>
        <begin position="280"/>
        <end position="300"/>
    </location>
</feature>
<keyword evidence="3 5" id="KW-1133">Transmembrane helix</keyword>
<evidence type="ECO:0000256" key="1">
    <source>
        <dbReference type="ARBA" id="ARBA00004651"/>
    </source>
</evidence>
<keyword evidence="2 5" id="KW-0812">Transmembrane</keyword>
<evidence type="ECO:0000256" key="4">
    <source>
        <dbReference type="ARBA" id="ARBA00023136"/>
    </source>
</evidence>
<gene>
    <name evidence="7" type="ORF">FJ693_03805</name>
</gene>
<feature type="transmembrane region" description="Helical" evidence="5">
    <location>
        <begin position="84"/>
        <end position="102"/>
    </location>
</feature>
<keyword evidence="8" id="KW-1185">Reference proteome</keyword>
<dbReference type="Pfam" id="PF07690">
    <property type="entry name" value="MFS_1"/>
    <property type="match status" value="1"/>
</dbReference>
<dbReference type="InterPro" id="IPR036259">
    <property type="entry name" value="MFS_trans_sf"/>
</dbReference>
<dbReference type="AlphaFoldDB" id="A0A552WVU2"/>
<accession>A0A552WVU2</accession>
<feature type="transmembrane region" description="Helical" evidence="5">
    <location>
        <begin position="21"/>
        <end position="47"/>
    </location>
</feature>
<evidence type="ECO:0000313" key="7">
    <source>
        <dbReference type="EMBL" id="TRW46845.1"/>
    </source>
</evidence>
<evidence type="ECO:0000256" key="2">
    <source>
        <dbReference type="ARBA" id="ARBA00022692"/>
    </source>
</evidence>
<evidence type="ECO:0000313" key="8">
    <source>
        <dbReference type="Proteomes" id="UP000318693"/>
    </source>
</evidence>
<protein>
    <submittedName>
        <fullName evidence="7">MFS transporter</fullName>
    </submittedName>
</protein>
<dbReference type="PANTHER" id="PTHR23542">
    <property type="match status" value="1"/>
</dbReference>
<dbReference type="PANTHER" id="PTHR23542:SF1">
    <property type="entry name" value="MAJOR FACILITATOR SUPERFAMILY (MFS) PROFILE DOMAIN-CONTAINING PROTEIN"/>
    <property type="match status" value="1"/>
</dbReference>
<feature type="transmembrane region" description="Helical" evidence="5">
    <location>
        <begin position="176"/>
        <end position="194"/>
    </location>
</feature>
<dbReference type="InterPro" id="IPR020846">
    <property type="entry name" value="MFS_dom"/>
</dbReference>
<feature type="transmembrane region" description="Helical" evidence="5">
    <location>
        <begin position="332"/>
        <end position="353"/>
    </location>
</feature>
<feature type="transmembrane region" description="Helical" evidence="5">
    <location>
        <begin position="365"/>
        <end position="386"/>
    </location>
</feature>
<feature type="transmembrane region" description="Helical" evidence="5">
    <location>
        <begin position="307"/>
        <end position="326"/>
    </location>
</feature>
<dbReference type="SUPFAM" id="SSF103473">
    <property type="entry name" value="MFS general substrate transporter"/>
    <property type="match status" value="1"/>
</dbReference>
<comment type="caution">
    <text evidence="7">The sequence shown here is derived from an EMBL/GenBank/DDBJ whole genome shotgun (WGS) entry which is preliminary data.</text>
</comment>
<proteinExistence type="predicted"/>
<comment type="subcellular location">
    <subcellularLocation>
        <location evidence="1">Cell membrane</location>
        <topology evidence="1">Multi-pass membrane protein</topology>
    </subcellularLocation>
</comment>
<dbReference type="GO" id="GO:0005886">
    <property type="term" value="C:plasma membrane"/>
    <property type="evidence" value="ECO:0007669"/>
    <property type="project" value="UniProtKB-SubCell"/>
</dbReference>
<dbReference type="RefSeq" id="WP_143417202.1">
    <property type="nucleotide sequence ID" value="NZ_VJXR01000006.1"/>
</dbReference>
<dbReference type="PROSITE" id="PS50850">
    <property type="entry name" value="MFS"/>
    <property type="match status" value="1"/>
</dbReference>
<evidence type="ECO:0000256" key="5">
    <source>
        <dbReference type="SAM" id="Phobius"/>
    </source>
</evidence>
<dbReference type="InterPro" id="IPR011701">
    <property type="entry name" value="MFS"/>
</dbReference>
<dbReference type="Proteomes" id="UP000318693">
    <property type="component" value="Unassembled WGS sequence"/>
</dbReference>
<feature type="transmembrane region" description="Helical" evidence="5">
    <location>
        <begin position="247"/>
        <end position="268"/>
    </location>
</feature>
<feature type="transmembrane region" description="Helical" evidence="5">
    <location>
        <begin position="108"/>
        <end position="131"/>
    </location>
</feature>
<keyword evidence="4 5" id="KW-0472">Membrane</keyword>
<feature type="transmembrane region" description="Helical" evidence="5">
    <location>
        <begin position="392"/>
        <end position="415"/>
    </location>
</feature>
<feature type="domain" description="Major facilitator superfamily (MFS) profile" evidence="6">
    <location>
        <begin position="243"/>
        <end position="427"/>
    </location>
</feature>
<dbReference type="EMBL" id="VJXR01000006">
    <property type="protein sequence ID" value="TRW46845.1"/>
    <property type="molecule type" value="Genomic_DNA"/>
</dbReference>
<reference evidence="7 8" key="1">
    <citation type="submission" date="2019-07" db="EMBL/GenBank/DDBJ databases">
        <title>Georgenia wutianyii sp. nov. and Georgenia *** sp. nov. isolated from plateau pika (Ochotona curzoniae) in the Qinghai-Tibet plateau of China.</title>
        <authorList>
            <person name="Tian Z."/>
        </authorList>
    </citation>
    <scope>NUCLEOTIDE SEQUENCE [LARGE SCALE GENOMIC DNA]</scope>
    <source>
        <strain evidence="7 8">Z446</strain>
    </source>
</reference>
<dbReference type="Gene3D" id="1.20.1250.20">
    <property type="entry name" value="MFS general substrate transporter like domains"/>
    <property type="match status" value="2"/>
</dbReference>
<organism evidence="7 8">
    <name type="scientific">Georgenia yuyongxinii</name>
    <dbReference type="NCBI Taxonomy" id="2589797"/>
    <lineage>
        <taxon>Bacteria</taxon>
        <taxon>Bacillati</taxon>
        <taxon>Actinomycetota</taxon>
        <taxon>Actinomycetes</taxon>
        <taxon>Micrococcales</taxon>
        <taxon>Bogoriellaceae</taxon>
        <taxon>Georgenia</taxon>
    </lineage>
</organism>
<name>A0A552WVU2_9MICO</name>
<dbReference type="GO" id="GO:0022857">
    <property type="term" value="F:transmembrane transporter activity"/>
    <property type="evidence" value="ECO:0007669"/>
    <property type="project" value="InterPro"/>
</dbReference>
<feature type="transmembrane region" description="Helical" evidence="5">
    <location>
        <begin position="152"/>
        <end position="170"/>
    </location>
</feature>
<evidence type="ECO:0000256" key="3">
    <source>
        <dbReference type="ARBA" id="ARBA00022989"/>
    </source>
</evidence>
<feature type="transmembrane region" description="Helical" evidence="5">
    <location>
        <begin position="53"/>
        <end position="72"/>
    </location>
</feature>